<accession>A0A2P6PT39</accession>
<dbReference type="GO" id="GO:0016787">
    <property type="term" value="F:hydrolase activity"/>
    <property type="evidence" value="ECO:0007669"/>
    <property type="project" value="UniProtKB-KW"/>
</dbReference>
<proteinExistence type="predicted"/>
<evidence type="ECO:0000313" key="2">
    <source>
        <dbReference type="EMBL" id="PRQ25066.1"/>
    </source>
</evidence>
<protein>
    <submittedName>
        <fullName evidence="2">Putative SGNH hydrolase-type esterase domain-containing protein</fullName>
    </submittedName>
</protein>
<organism evidence="2 3">
    <name type="scientific">Rosa chinensis</name>
    <name type="common">China rose</name>
    <dbReference type="NCBI Taxonomy" id="74649"/>
    <lineage>
        <taxon>Eukaryota</taxon>
        <taxon>Viridiplantae</taxon>
        <taxon>Streptophyta</taxon>
        <taxon>Embryophyta</taxon>
        <taxon>Tracheophyta</taxon>
        <taxon>Spermatophyta</taxon>
        <taxon>Magnoliopsida</taxon>
        <taxon>eudicotyledons</taxon>
        <taxon>Gunneridae</taxon>
        <taxon>Pentapetalae</taxon>
        <taxon>rosids</taxon>
        <taxon>fabids</taxon>
        <taxon>Rosales</taxon>
        <taxon>Rosaceae</taxon>
        <taxon>Rosoideae</taxon>
        <taxon>Rosoideae incertae sedis</taxon>
        <taxon>Rosa</taxon>
    </lineage>
</organism>
<dbReference type="AlphaFoldDB" id="A0A2P6PT39"/>
<name>A0A2P6PT39_ROSCH</name>
<dbReference type="PANTHER" id="PTHR45648">
    <property type="entry name" value="GDSL LIPASE/ACYLHYDROLASE FAMILY PROTEIN (AFU_ORTHOLOGUE AFUA_4G14700)"/>
    <property type="match status" value="1"/>
</dbReference>
<keyword evidence="3" id="KW-1185">Reference proteome</keyword>
<evidence type="ECO:0000256" key="1">
    <source>
        <dbReference type="ARBA" id="ARBA00022801"/>
    </source>
</evidence>
<dbReference type="PANTHER" id="PTHR45648:SF17">
    <property type="entry name" value="GDSL ESTERASE_LIPASE"/>
    <property type="match status" value="1"/>
</dbReference>
<sequence>MAKMGAAATEKFLSKSLIFTSSGSNDLFGYYHSNSSIPKEEFLSSLGLAYENHLKLTYLCYSTLSNFTQVEDACCGAGKLGGESFCTPDDNLCSNRDQYLF</sequence>
<dbReference type="Gramene" id="PRQ25066">
    <property type="protein sequence ID" value="PRQ25066"/>
    <property type="gene ID" value="RchiOBHm_Chr6g0279521"/>
</dbReference>
<dbReference type="Proteomes" id="UP000238479">
    <property type="component" value="Chromosome 6"/>
</dbReference>
<reference evidence="2 3" key="1">
    <citation type="journal article" date="2018" name="Nat. Genet.">
        <title>The Rosa genome provides new insights in the design of modern roses.</title>
        <authorList>
            <person name="Bendahmane M."/>
        </authorList>
    </citation>
    <scope>NUCLEOTIDE SEQUENCE [LARGE SCALE GENOMIC DNA]</scope>
    <source>
        <strain evidence="3">cv. Old Blush</strain>
    </source>
</reference>
<evidence type="ECO:0000313" key="3">
    <source>
        <dbReference type="Proteomes" id="UP000238479"/>
    </source>
</evidence>
<keyword evidence="1 2" id="KW-0378">Hydrolase</keyword>
<dbReference type="InterPro" id="IPR051058">
    <property type="entry name" value="GDSL_Est/Lipase"/>
</dbReference>
<dbReference type="EMBL" id="PDCK01000044">
    <property type="protein sequence ID" value="PRQ25066.1"/>
    <property type="molecule type" value="Genomic_DNA"/>
</dbReference>
<comment type="caution">
    <text evidence="2">The sequence shown here is derived from an EMBL/GenBank/DDBJ whole genome shotgun (WGS) entry which is preliminary data.</text>
</comment>
<gene>
    <name evidence="2" type="ORF">RchiOBHm_Chr6g0279521</name>
</gene>